<gene>
    <name evidence="1" type="ORF">METZ01_LOCUS483130</name>
</gene>
<dbReference type="EMBL" id="UINC01207955">
    <property type="protein sequence ID" value="SVE30276.1"/>
    <property type="molecule type" value="Genomic_DNA"/>
</dbReference>
<sequence>MYVIYRYQVPQSTFIKTPKIQKKIREP</sequence>
<accession>A0A383CD14</accession>
<feature type="non-terminal residue" evidence="1">
    <location>
        <position position="27"/>
    </location>
</feature>
<evidence type="ECO:0000313" key="1">
    <source>
        <dbReference type="EMBL" id="SVE30276.1"/>
    </source>
</evidence>
<name>A0A383CD14_9ZZZZ</name>
<proteinExistence type="predicted"/>
<dbReference type="AlphaFoldDB" id="A0A383CD14"/>
<reference evidence="1" key="1">
    <citation type="submission" date="2018-05" db="EMBL/GenBank/DDBJ databases">
        <authorList>
            <person name="Lanie J.A."/>
            <person name="Ng W.-L."/>
            <person name="Kazmierczak K.M."/>
            <person name="Andrzejewski T.M."/>
            <person name="Davidsen T.M."/>
            <person name="Wayne K.J."/>
            <person name="Tettelin H."/>
            <person name="Glass J.I."/>
            <person name="Rusch D."/>
            <person name="Podicherti R."/>
            <person name="Tsui H.-C.T."/>
            <person name="Winkler M.E."/>
        </authorList>
    </citation>
    <scope>NUCLEOTIDE SEQUENCE</scope>
</reference>
<organism evidence="1">
    <name type="scientific">marine metagenome</name>
    <dbReference type="NCBI Taxonomy" id="408172"/>
    <lineage>
        <taxon>unclassified sequences</taxon>
        <taxon>metagenomes</taxon>
        <taxon>ecological metagenomes</taxon>
    </lineage>
</organism>
<protein>
    <submittedName>
        <fullName evidence="1">Uncharacterized protein</fullName>
    </submittedName>
</protein>